<dbReference type="PANTHER" id="PTHR13367:SF32">
    <property type="entry name" value="DUF6606 DOMAIN-CONTAINING PROTEIN"/>
    <property type="match status" value="1"/>
</dbReference>
<dbReference type="GO" id="GO:0006508">
    <property type="term" value="P:proteolysis"/>
    <property type="evidence" value="ECO:0007669"/>
    <property type="project" value="UniProtKB-KW"/>
</dbReference>
<dbReference type="EMBL" id="FJOG01000006">
    <property type="protein sequence ID" value="CZR55356.1"/>
    <property type="molecule type" value="Genomic_DNA"/>
</dbReference>
<dbReference type="GO" id="GO:0004843">
    <property type="term" value="F:cysteine-type deubiquitinase activity"/>
    <property type="evidence" value="ECO:0007669"/>
    <property type="project" value="UniProtKB-EC"/>
</dbReference>
<evidence type="ECO:0000256" key="4">
    <source>
        <dbReference type="ARBA" id="ARBA00022786"/>
    </source>
</evidence>
<evidence type="ECO:0000313" key="7">
    <source>
        <dbReference type="EMBL" id="CZR55356.1"/>
    </source>
</evidence>
<evidence type="ECO:0000256" key="5">
    <source>
        <dbReference type="ARBA" id="ARBA00022801"/>
    </source>
</evidence>
<dbReference type="InterPro" id="IPR051346">
    <property type="entry name" value="OTU_Deubiquitinase"/>
</dbReference>
<dbReference type="EC" id="3.4.19.12" evidence="2"/>
<keyword evidence="3" id="KW-0645">Protease</keyword>
<keyword evidence="4" id="KW-0833">Ubl conjugation pathway</keyword>
<dbReference type="AlphaFoldDB" id="A0A1L7WRF9"/>
<evidence type="ECO:0000256" key="1">
    <source>
        <dbReference type="ARBA" id="ARBA00000707"/>
    </source>
</evidence>
<dbReference type="OrthoDB" id="3182339at2759"/>
<keyword evidence="5" id="KW-0378">Hydrolase</keyword>
<evidence type="ECO:0000256" key="6">
    <source>
        <dbReference type="ARBA" id="ARBA00022807"/>
    </source>
</evidence>
<organism evidence="7 8">
    <name type="scientific">Phialocephala subalpina</name>
    <dbReference type="NCBI Taxonomy" id="576137"/>
    <lineage>
        <taxon>Eukaryota</taxon>
        <taxon>Fungi</taxon>
        <taxon>Dikarya</taxon>
        <taxon>Ascomycota</taxon>
        <taxon>Pezizomycotina</taxon>
        <taxon>Leotiomycetes</taxon>
        <taxon>Helotiales</taxon>
        <taxon>Mollisiaceae</taxon>
        <taxon>Phialocephala</taxon>
        <taxon>Phialocephala fortinii species complex</taxon>
    </lineage>
</organism>
<evidence type="ECO:0000313" key="8">
    <source>
        <dbReference type="Proteomes" id="UP000184330"/>
    </source>
</evidence>
<dbReference type="PANTHER" id="PTHR13367">
    <property type="entry name" value="UBIQUITIN THIOESTERASE"/>
    <property type="match status" value="1"/>
</dbReference>
<gene>
    <name evidence="7" type="ORF">PAC_05243</name>
</gene>
<dbReference type="Proteomes" id="UP000184330">
    <property type="component" value="Unassembled WGS sequence"/>
</dbReference>
<dbReference type="STRING" id="576137.A0A1L7WRF9"/>
<proteinExistence type="predicted"/>
<evidence type="ECO:0000256" key="3">
    <source>
        <dbReference type="ARBA" id="ARBA00022670"/>
    </source>
</evidence>
<protein>
    <recommendedName>
        <fullName evidence="2">ubiquitinyl hydrolase 1</fullName>
        <ecNumber evidence="2">3.4.19.12</ecNumber>
    </recommendedName>
</protein>
<evidence type="ECO:0000256" key="2">
    <source>
        <dbReference type="ARBA" id="ARBA00012759"/>
    </source>
</evidence>
<sequence length="889" mass="101157">MERVCNRFVDISQLPDSLKEWSAINVDDDAQLKEVWQHLRYSVVVVDYFLNSFVFPKHAKQFQVKLQASGWDIPLFSAQALGQGGLAAAKDARQPLTTGFSGTNDWKRMLPLTISQQDLNGLSHTNAEVLTYLLQPRNRKYIVPARTEGQHTRHISEHDLLRMITKEKIRVLIDAGAQILEMDSLSPVKAWLEIYEDAPAAVYFDKANKPFVLYRQGHQVPLLATPFADDLSTVLVYQDEAHTRVTDLKISPDARGALTFGLGQTKDATVQGILRELAAMRLRQLGTTQSIVFFAPPEVHHSILDLRRKKETDHIDSFDVICWLIEQTCSCIEQLQPLFFSQGADFCRRAQAPVDNPDFIADENQRESCLQSLRQIEQQNLEQLDGPNTKSKIASDINSPGILKFMKELNHRRNGFRDTGNAVHGSALQEAEQEREVAYEVEAVREVQKPVHYAPYGFPGLHRDIVSFANTGRMAADSTAYMQAFASIKMFALGKKHAINLDATSTRLYVSKEFTRTVNVSTTRLYDQFQRPVNWILWSPVSEIAIIVIPEEVELLLPLVNNSKSRATYILTYAAPITRKMLHFNELKYYSVSALPEDWAAPMRLRTELEIFAGRLYFEYHEYNHVLGFLGVKEETGKLQQVDIDDGDDEEATEILEELDAKDGDNEKEVAEKLQELDVNDGQVEEELPTPLAFISEWLNIRRKGQDLAETPMGFICAGKQLVSTHPFVARPEYEQTRKEISIAKVGVAEEEEEEEKVMDVDNMMYIRRKGQDLAETPMGFICAGKQLVSTHPFVARPEYEQTRKEISIAKVGVAEEEEEEEKVMDVDNMYENVYREEDTFDDAELKDVALLSSKKVRSISQIYQNFSISLRLMRVCLHQSSSISAVFR</sequence>
<comment type="catalytic activity">
    <reaction evidence="1">
        <text>Thiol-dependent hydrolysis of ester, thioester, amide, peptide and isopeptide bonds formed by the C-terminal Gly of ubiquitin (a 76-residue protein attached to proteins as an intracellular targeting signal).</text>
        <dbReference type="EC" id="3.4.19.12"/>
    </reaction>
</comment>
<accession>A0A1L7WRF9</accession>
<keyword evidence="8" id="KW-1185">Reference proteome</keyword>
<keyword evidence="6" id="KW-0788">Thiol protease</keyword>
<name>A0A1L7WRF9_9HELO</name>
<reference evidence="7 8" key="1">
    <citation type="submission" date="2016-03" db="EMBL/GenBank/DDBJ databases">
        <authorList>
            <person name="Ploux O."/>
        </authorList>
    </citation>
    <scope>NUCLEOTIDE SEQUENCE [LARGE SCALE GENOMIC DNA]</scope>
    <source>
        <strain evidence="7 8">UAMH 11012</strain>
    </source>
</reference>